<organism evidence="1 2">
    <name type="scientific">Rhizopus oryzae</name>
    <name type="common">Mucormycosis agent</name>
    <name type="synonym">Rhizopus arrhizus var. delemar</name>
    <dbReference type="NCBI Taxonomy" id="64495"/>
    <lineage>
        <taxon>Eukaryota</taxon>
        <taxon>Fungi</taxon>
        <taxon>Fungi incertae sedis</taxon>
        <taxon>Mucoromycota</taxon>
        <taxon>Mucoromycotina</taxon>
        <taxon>Mucoromycetes</taxon>
        <taxon>Mucorales</taxon>
        <taxon>Mucorineae</taxon>
        <taxon>Rhizopodaceae</taxon>
        <taxon>Rhizopus</taxon>
    </lineage>
</organism>
<evidence type="ECO:0000313" key="2">
    <source>
        <dbReference type="Proteomes" id="UP000717996"/>
    </source>
</evidence>
<dbReference type="AlphaFoldDB" id="A0A9P6XLY2"/>
<accession>A0A9P6XLY2</accession>
<name>A0A9P6XLY2_RHIOR</name>
<dbReference type="Proteomes" id="UP000717996">
    <property type="component" value="Unassembled WGS sequence"/>
</dbReference>
<comment type="caution">
    <text evidence="1">The sequence shown here is derived from an EMBL/GenBank/DDBJ whole genome shotgun (WGS) entry which is preliminary data.</text>
</comment>
<sequence>MTQALLEGGVADTGILPSWAPLVNTFHLLTSWVARPVGARQQNGPAACSPRLSLRGGISQTLARSLPTTRVRTPWRLTT</sequence>
<proteinExistence type="predicted"/>
<gene>
    <name evidence="1" type="ORF">G6F51_014468</name>
</gene>
<protein>
    <submittedName>
        <fullName evidence="1">Uncharacterized protein</fullName>
    </submittedName>
</protein>
<reference evidence="1" key="1">
    <citation type="journal article" date="2020" name="Microb. Genom.">
        <title>Genetic diversity of clinical and environmental Mucorales isolates obtained from an investigation of mucormycosis cases among solid organ transplant recipients.</title>
        <authorList>
            <person name="Nguyen M.H."/>
            <person name="Kaul D."/>
            <person name="Muto C."/>
            <person name="Cheng S.J."/>
            <person name="Richter R.A."/>
            <person name="Bruno V.M."/>
            <person name="Liu G."/>
            <person name="Beyhan S."/>
            <person name="Sundermann A.J."/>
            <person name="Mounaud S."/>
            <person name="Pasculle A.W."/>
            <person name="Nierman W.C."/>
            <person name="Driscoll E."/>
            <person name="Cumbie R."/>
            <person name="Clancy C.J."/>
            <person name="Dupont C.L."/>
        </authorList>
    </citation>
    <scope>NUCLEOTIDE SEQUENCE</scope>
    <source>
        <strain evidence="1">GL16</strain>
    </source>
</reference>
<dbReference type="EMBL" id="JAANIT010010715">
    <property type="protein sequence ID" value="KAG1523975.1"/>
    <property type="molecule type" value="Genomic_DNA"/>
</dbReference>
<evidence type="ECO:0000313" key="1">
    <source>
        <dbReference type="EMBL" id="KAG1523975.1"/>
    </source>
</evidence>